<keyword evidence="2" id="KW-1185">Reference proteome</keyword>
<proteinExistence type="predicted"/>
<evidence type="ECO:0000313" key="1">
    <source>
        <dbReference type="EMBL" id="GFP97030.1"/>
    </source>
</evidence>
<sequence length="100" mass="11558">MENQDTEERKHRLAQFLIYKAMKKADIASRKRPSWLRVKMLKLKIKIGHRLKILKKGFSSTAFSAKADFCKQMSCALKSCKHLLVAKQVPIVRTLPPAMF</sequence>
<dbReference type="PANTHER" id="PTHR35687">
    <property type="entry name" value="OS07G0516700 PROTEIN"/>
    <property type="match status" value="1"/>
</dbReference>
<dbReference type="PANTHER" id="PTHR35687:SF1">
    <property type="entry name" value="OS07G0516700 PROTEIN"/>
    <property type="match status" value="1"/>
</dbReference>
<gene>
    <name evidence="1" type="ORF">PHJA_001847100</name>
</gene>
<dbReference type="EMBL" id="BMAC01000469">
    <property type="protein sequence ID" value="GFP97030.1"/>
    <property type="molecule type" value="Genomic_DNA"/>
</dbReference>
<protein>
    <submittedName>
        <fullName evidence="1">Uncharacterized protein</fullName>
    </submittedName>
</protein>
<dbReference type="OrthoDB" id="1909082at2759"/>
<dbReference type="Proteomes" id="UP000653305">
    <property type="component" value="Unassembled WGS sequence"/>
</dbReference>
<evidence type="ECO:0000313" key="2">
    <source>
        <dbReference type="Proteomes" id="UP000653305"/>
    </source>
</evidence>
<reference evidence="1" key="1">
    <citation type="submission" date="2020-07" db="EMBL/GenBank/DDBJ databases">
        <title>Ethylene signaling mediates host invasion by parasitic plants.</title>
        <authorList>
            <person name="Yoshida S."/>
        </authorList>
    </citation>
    <scope>NUCLEOTIDE SEQUENCE</scope>
    <source>
        <strain evidence="1">Okayama</strain>
    </source>
</reference>
<organism evidence="1 2">
    <name type="scientific">Phtheirospermum japonicum</name>
    <dbReference type="NCBI Taxonomy" id="374723"/>
    <lineage>
        <taxon>Eukaryota</taxon>
        <taxon>Viridiplantae</taxon>
        <taxon>Streptophyta</taxon>
        <taxon>Embryophyta</taxon>
        <taxon>Tracheophyta</taxon>
        <taxon>Spermatophyta</taxon>
        <taxon>Magnoliopsida</taxon>
        <taxon>eudicotyledons</taxon>
        <taxon>Gunneridae</taxon>
        <taxon>Pentapetalae</taxon>
        <taxon>asterids</taxon>
        <taxon>lamiids</taxon>
        <taxon>Lamiales</taxon>
        <taxon>Orobanchaceae</taxon>
        <taxon>Orobanchaceae incertae sedis</taxon>
        <taxon>Phtheirospermum</taxon>
    </lineage>
</organism>
<name>A0A830CBN6_9LAMI</name>
<accession>A0A830CBN6</accession>
<comment type="caution">
    <text evidence="1">The sequence shown here is derived from an EMBL/GenBank/DDBJ whole genome shotgun (WGS) entry which is preliminary data.</text>
</comment>
<dbReference type="AlphaFoldDB" id="A0A830CBN6"/>